<organism evidence="7">
    <name type="scientific">freshwater metagenome</name>
    <dbReference type="NCBI Taxonomy" id="449393"/>
    <lineage>
        <taxon>unclassified sequences</taxon>
        <taxon>metagenomes</taxon>
        <taxon>ecological metagenomes</taxon>
    </lineage>
</organism>
<dbReference type="SUPFAM" id="SSF103473">
    <property type="entry name" value="MFS general substrate transporter"/>
    <property type="match status" value="1"/>
</dbReference>
<keyword evidence="3 5" id="KW-1133">Transmembrane helix</keyword>
<dbReference type="AlphaFoldDB" id="A0A6J6MXC7"/>
<gene>
    <name evidence="7" type="ORF">UFOPK2295_01272</name>
</gene>
<protein>
    <submittedName>
        <fullName evidence="7">Unannotated protein</fullName>
    </submittedName>
</protein>
<dbReference type="PANTHER" id="PTHR42718">
    <property type="entry name" value="MAJOR FACILITATOR SUPERFAMILY MULTIDRUG TRANSPORTER MFSC"/>
    <property type="match status" value="1"/>
</dbReference>
<evidence type="ECO:0000313" key="7">
    <source>
        <dbReference type="EMBL" id="CAB4678606.1"/>
    </source>
</evidence>
<feature type="transmembrane region" description="Helical" evidence="5">
    <location>
        <begin position="171"/>
        <end position="193"/>
    </location>
</feature>
<evidence type="ECO:0000256" key="4">
    <source>
        <dbReference type="ARBA" id="ARBA00023136"/>
    </source>
</evidence>
<dbReference type="InterPro" id="IPR020846">
    <property type="entry name" value="MFS_dom"/>
</dbReference>
<feature type="transmembrane region" description="Helical" evidence="5">
    <location>
        <begin position="144"/>
        <end position="165"/>
    </location>
</feature>
<reference evidence="7" key="1">
    <citation type="submission" date="2020-05" db="EMBL/GenBank/DDBJ databases">
        <authorList>
            <person name="Chiriac C."/>
            <person name="Salcher M."/>
            <person name="Ghai R."/>
            <person name="Kavagutti S V."/>
        </authorList>
    </citation>
    <scope>NUCLEOTIDE SEQUENCE</scope>
</reference>
<evidence type="ECO:0000256" key="5">
    <source>
        <dbReference type="SAM" id="Phobius"/>
    </source>
</evidence>
<dbReference type="PANTHER" id="PTHR42718:SF48">
    <property type="entry name" value="CONSERVED TWO-DOMAIN MEMBRANE PROTEIN-RELATED"/>
    <property type="match status" value="1"/>
</dbReference>
<comment type="subcellular location">
    <subcellularLocation>
        <location evidence="1">Membrane</location>
        <topology evidence="1">Multi-pass membrane protein</topology>
    </subcellularLocation>
</comment>
<sequence>MSQVSTPSENRSMSPWPTFVVTAVAAYISTLDLSIVNVAFAEIAADFPEVSRGTISWVVTAYSILFGSLLVVFGRLADRVGRKKLFQIGSLLFLAGSVLCAIAPTMGMLIAGRAVQGVGGAIMTPASLGLLLSVFSLERRSQAVAWNGAVGALGVASGPTLGALFVDTFGWRSAFWINVPICLVVVLLAARYVKETPRIDSPRPDIGASVFVTLSVASLVWGISRAEEHSFTDSLVVSLFVAAVIFGVVVVKRTISHPVPLMPPAMFTVRSFSVANAATFLFGAAFSANILNNVLFLRSEWKYSVLEAGLYSVLAPVIVAATSFAIGRHISRIGFRRLLVGGPILFAVLVLIGAFIFTESPTPWSKWLPLMFVLGISIGLTFPTLSAATVHSLPPTLFSLGGAINNTSRQIGSAVGVALVVTIQTTSDGLAGFQRGWYFIATCSALAGVVALMQPHVENTNSR</sequence>
<dbReference type="InterPro" id="IPR011701">
    <property type="entry name" value="MFS"/>
</dbReference>
<feature type="transmembrane region" description="Helical" evidence="5">
    <location>
        <begin position="55"/>
        <end position="73"/>
    </location>
</feature>
<evidence type="ECO:0000259" key="6">
    <source>
        <dbReference type="PROSITE" id="PS50850"/>
    </source>
</evidence>
<proteinExistence type="predicted"/>
<evidence type="ECO:0000256" key="3">
    <source>
        <dbReference type="ARBA" id="ARBA00022989"/>
    </source>
</evidence>
<feature type="transmembrane region" description="Helical" evidence="5">
    <location>
        <begin position="267"/>
        <end position="288"/>
    </location>
</feature>
<dbReference type="Gene3D" id="1.20.1250.20">
    <property type="entry name" value="MFS general substrate transporter like domains"/>
    <property type="match status" value="1"/>
</dbReference>
<feature type="transmembrane region" description="Helical" evidence="5">
    <location>
        <begin position="370"/>
        <end position="390"/>
    </location>
</feature>
<feature type="transmembrane region" description="Helical" evidence="5">
    <location>
        <begin position="436"/>
        <end position="453"/>
    </location>
</feature>
<dbReference type="EMBL" id="CAEZWV010000029">
    <property type="protein sequence ID" value="CAB4678606.1"/>
    <property type="molecule type" value="Genomic_DNA"/>
</dbReference>
<dbReference type="CDD" id="cd17321">
    <property type="entry name" value="MFS_MMR_MDR_like"/>
    <property type="match status" value="1"/>
</dbReference>
<accession>A0A6J6MXC7</accession>
<feature type="transmembrane region" description="Helical" evidence="5">
    <location>
        <begin position="20"/>
        <end position="43"/>
    </location>
</feature>
<keyword evidence="4 5" id="KW-0472">Membrane</keyword>
<evidence type="ECO:0000256" key="2">
    <source>
        <dbReference type="ARBA" id="ARBA00022692"/>
    </source>
</evidence>
<feature type="transmembrane region" description="Helical" evidence="5">
    <location>
        <begin position="85"/>
        <end position="111"/>
    </location>
</feature>
<keyword evidence="2 5" id="KW-0812">Transmembrane</keyword>
<feature type="transmembrane region" description="Helical" evidence="5">
    <location>
        <begin position="308"/>
        <end position="326"/>
    </location>
</feature>
<dbReference type="InterPro" id="IPR036259">
    <property type="entry name" value="MFS_trans_sf"/>
</dbReference>
<dbReference type="PROSITE" id="PS50850">
    <property type="entry name" value="MFS"/>
    <property type="match status" value="1"/>
</dbReference>
<feature type="domain" description="Major facilitator superfamily (MFS) profile" evidence="6">
    <location>
        <begin position="18"/>
        <end position="459"/>
    </location>
</feature>
<dbReference type="GO" id="GO:0022857">
    <property type="term" value="F:transmembrane transporter activity"/>
    <property type="evidence" value="ECO:0007669"/>
    <property type="project" value="InterPro"/>
</dbReference>
<dbReference type="Pfam" id="PF07690">
    <property type="entry name" value="MFS_1"/>
    <property type="match status" value="1"/>
</dbReference>
<feature type="transmembrane region" description="Helical" evidence="5">
    <location>
        <begin position="117"/>
        <end position="137"/>
    </location>
</feature>
<feature type="transmembrane region" description="Helical" evidence="5">
    <location>
        <begin position="235"/>
        <end position="255"/>
    </location>
</feature>
<evidence type="ECO:0000256" key="1">
    <source>
        <dbReference type="ARBA" id="ARBA00004141"/>
    </source>
</evidence>
<name>A0A6J6MXC7_9ZZZZ</name>
<dbReference type="PRINTS" id="PR01036">
    <property type="entry name" value="TCRTETB"/>
</dbReference>
<feature type="transmembrane region" description="Helical" evidence="5">
    <location>
        <begin position="205"/>
        <end position="223"/>
    </location>
</feature>
<feature type="transmembrane region" description="Helical" evidence="5">
    <location>
        <begin position="338"/>
        <end position="358"/>
    </location>
</feature>
<dbReference type="GO" id="GO:0016020">
    <property type="term" value="C:membrane"/>
    <property type="evidence" value="ECO:0007669"/>
    <property type="project" value="UniProtKB-SubCell"/>
</dbReference>